<feature type="compositionally biased region" description="Basic and acidic residues" evidence="1">
    <location>
        <begin position="57"/>
        <end position="81"/>
    </location>
</feature>
<feature type="compositionally biased region" description="Polar residues" evidence="1">
    <location>
        <begin position="115"/>
        <end position="124"/>
    </location>
</feature>
<sequence>MHDAAAVRNEGIAVCFQHFPDVEVLLDGGHLGLSRDHREQAITPPGKPRPGALPGRAEQRERDRHGHSCDRTTVEHASADHKRGKQLTRWTHRRDRLPDTYRAIAGLVSHRTHNTRQQATTRPNTPHPLSRTNSGL</sequence>
<feature type="region of interest" description="Disordered" evidence="1">
    <location>
        <begin position="35"/>
        <end position="94"/>
    </location>
</feature>
<feature type="region of interest" description="Disordered" evidence="1">
    <location>
        <begin position="110"/>
        <end position="136"/>
    </location>
</feature>
<gene>
    <name evidence="2" type="ORF">GCM10009863_67780</name>
</gene>
<keyword evidence="3" id="KW-1185">Reference proteome</keyword>
<dbReference type="EMBL" id="BAAARJ010000046">
    <property type="protein sequence ID" value="GAA2641010.1"/>
    <property type="molecule type" value="Genomic_DNA"/>
</dbReference>
<evidence type="ECO:0000256" key="1">
    <source>
        <dbReference type="SAM" id="MobiDB-lite"/>
    </source>
</evidence>
<proteinExistence type="predicted"/>
<accession>A0ABN3R2F3</accession>
<evidence type="ECO:0000313" key="2">
    <source>
        <dbReference type="EMBL" id="GAA2641010.1"/>
    </source>
</evidence>
<reference evidence="2 3" key="1">
    <citation type="journal article" date="2019" name="Int. J. Syst. Evol. Microbiol.">
        <title>The Global Catalogue of Microorganisms (GCM) 10K type strain sequencing project: providing services to taxonomists for standard genome sequencing and annotation.</title>
        <authorList>
            <consortium name="The Broad Institute Genomics Platform"/>
            <consortium name="The Broad Institute Genome Sequencing Center for Infectious Disease"/>
            <person name="Wu L."/>
            <person name="Ma J."/>
        </authorList>
    </citation>
    <scope>NUCLEOTIDE SEQUENCE [LARGE SCALE GENOMIC DNA]</scope>
    <source>
        <strain evidence="2 3">JCM 16373</strain>
    </source>
</reference>
<protein>
    <recommendedName>
        <fullName evidence="4">Transposase</fullName>
    </recommendedName>
</protein>
<name>A0ABN3R2F3_9ACTN</name>
<dbReference type="Proteomes" id="UP001501447">
    <property type="component" value="Unassembled WGS sequence"/>
</dbReference>
<organism evidence="2 3">
    <name type="scientific">Streptomyces axinellae</name>
    <dbReference type="NCBI Taxonomy" id="552788"/>
    <lineage>
        <taxon>Bacteria</taxon>
        <taxon>Bacillati</taxon>
        <taxon>Actinomycetota</taxon>
        <taxon>Actinomycetes</taxon>
        <taxon>Kitasatosporales</taxon>
        <taxon>Streptomycetaceae</taxon>
        <taxon>Streptomyces</taxon>
    </lineage>
</organism>
<evidence type="ECO:0000313" key="3">
    <source>
        <dbReference type="Proteomes" id="UP001501447"/>
    </source>
</evidence>
<evidence type="ECO:0008006" key="4">
    <source>
        <dbReference type="Google" id="ProtNLM"/>
    </source>
</evidence>
<feature type="compositionally biased region" description="Basic residues" evidence="1">
    <location>
        <begin position="82"/>
        <end position="94"/>
    </location>
</feature>
<comment type="caution">
    <text evidence="2">The sequence shown here is derived from an EMBL/GenBank/DDBJ whole genome shotgun (WGS) entry which is preliminary data.</text>
</comment>